<dbReference type="Gene3D" id="1.25.40.10">
    <property type="entry name" value="Tetratricopeptide repeat domain"/>
    <property type="match status" value="1"/>
</dbReference>
<dbReference type="OrthoDB" id="433738at2759"/>
<dbReference type="EMBL" id="CCBN010000015">
    <property type="protein sequence ID" value="CDO56538.1"/>
    <property type="molecule type" value="Genomic_DNA"/>
</dbReference>
<reference evidence="1" key="1">
    <citation type="submission" date="2014-03" db="EMBL/GenBank/DDBJ databases">
        <authorList>
            <person name="Casaregola S."/>
        </authorList>
    </citation>
    <scope>NUCLEOTIDE SEQUENCE [LARGE SCALE GENOMIC DNA]</scope>
    <source>
        <strain evidence="1">CLIB 918</strain>
    </source>
</reference>
<dbReference type="SUPFAM" id="SSF48452">
    <property type="entry name" value="TPR-like"/>
    <property type="match status" value="1"/>
</dbReference>
<name>A0A0J9XHW4_GEOCN</name>
<evidence type="ECO:0000313" key="2">
    <source>
        <dbReference type="Proteomes" id="UP000242525"/>
    </source>
</evidence>
<dbReference type="AlphaFoldDB" id="A0A0J9XHW4"/>
<organism evidence="1 2">
    <name type="scientific">Geotrichum candidum</name>
    <name type="common">Oospora lactis</name>
    <name type="synonym">Dipodascus geotrichum</name>
    <dbReference type="NCBI Taxonomy" id="1173061"/>
    <lineage>
        <taxon>Eukaryota</taxon>
        <taxon>Fungi</taxon>
        <taxon>Dikarya</taxon>
        <taxon>Ascomycota</taxon>
        <taxon>Saccharomycotina</taxon>
        <taxon>Dipodascomycetes</taxon>
        <taxon>Dipodascales</taxon>
        <taxon>Dipodascaceae</taxon>
        <taxon>Geotrichum</taxon>
    </lineage>
</organism>
<dbReference type="InterPro" id="IPR011990">
    <property type="entry name" value="TPR-like_helical_dom_sf"/>
</dbReference>
<gene>
    <name evidence="1" type="ORF">BN980_GECA15s02727g</name>
</gene>
<dbReference type="Proteomes" id="UP000242525">
    <property type="component" value="Unassembled WGS sequence"/>
</dbReference>
<sequence>MDALVFDPVTKNFSVNEAAIADWSKKDQEDYAFEVESLQVLSKQLVASTTDVPPPSNQINSNLSKQVEKMRETGLRESKAGKDLEAARLLSMALEMALKRPLWEASQYQMSQVAAILDSRCDVYIKLNKWAEAFADVQLLATLQPNEWSNFYRKARCLRRIEKYAEARACLTTAAELSKNNPAAAAKVKDEIEAISSFL</sequence>
<dbReference type="STRING" id="1173061.A0A0J9XHW4"/>
<proteinExistence type="predicted"/>
<comment type="caution">
    <text evidence="1">The sequence shown here is derived from an EMBL/GenBank/DDBJ whole genome shotgun (WGS) entry which is preliminary data.</text>
</comment>
<evidence type="ECO:0000313" key="1">
    <source>
        <dbReference type="EMBL" id="CDO56538.1"/>
    </source>
</evidence>
<keyword evidence="2" id="KW-1185">Reference proteome</keyword>
<protein>
    <submittedName>
        <fullName evidence="1">Similar to Saccharomyces cerevisiae YLR292C SEC72 Non-essential subunit of Sec63 complex (Sec63p, Sec62p,Sec66p and Sec72p)</fullName>
    </submittedName>
</protein>
<accession>A0A0J9XHW4</accession>